<dbReference type="GO" id="GO:0005506">
    <property type="term" value="F:iron ion binding"/>
    <property type="evidence" value="ECO:0007669"/>
    <property type="project" value="InterPro"/>
</dbReference>
<evidence type="ECO:0000256" key="7">
    <source>
        <dbReference type="SAM" id="SignalP"/>
    </source>
</evidence>
<evidence type="ECO:0000256" key="4">
    <source>
        <dbReference type="ARBA" id="ARBA00022982"/>
    </source>
</evidence>
<organism evidence="9 10">
    <name type="scientific">Geothermobacter hydrogeniphilus</name>
    <dbReference type="NCBI Taxonomy" id="1969733"/>
    <lineage>
        <taxon>Bacteria</taxon>
        <taxon>Pseudomonadati</taxon>
        <taxon>Thermodesulfobacteriota</taxon>
        <taxon>Desulfuromonadia</taxon>
        <taxon>Desulfuromonadales</taxon>
        <taxon>Geothermobacteraceae</taxon>
        <taxon>Geothermobacter</taxon>
    </lineage>
</organism>
<reference evidence="9 10" key="1">
    <citation type="submission" date="2017-03" db="EMBL/GenBank/DDBJ databases">
        <title>Genome sequence of Geothermobacter sp. EPR-M, Deep-Sea Iron Reducer.</title>
        <authorList>
            <person name="Tully B."/>
            <person name="Savalia P."/>
            <person name="Abuyen K."/>
            <person name="Baughan C."/>
            <person name="Romero E."/>
            <person name="Ronkowski C."/>
            <person name="Torres B."/>
            <person name="Tremblay J."/>
            <person name="Trujillo A."/>
            <person name="Tyler M."/>
            <person name="Perez-Rodriguez I."/>
            <person name="Amend J."/>
        </authorList>
    </citation>
    <scope>NUCLEOTIDE SEQUENCE [LARGE SCALE GENOMIC DNA]</scope>
    <source>
        <strain evidence="9 10">EPR-M</strain>
    </source>
</reference>
<dbReference type="PROSITE" id="PS51007">
    <property type="entry name" value="CYTC"/>
    <property type="match status" value="1"/>
</dbReference>
<dbReference type="Pfam" id="PF13442">
    <property type="entry name" value="Cytochrome_CBB3"/>
    <property type="match status" value="1"/>
</dbReference>
<keyword evidence="2 6" id="KW-0349">Heme</keyword>
<feature type="chain" id="PRO_5012055138" description="Cytochrome c domain-containing protein" evidence="7">
    <location>
        <begin position="23"/>
        <end position="102"/>
    </location>
</feature>
<dbReference type="PANTHER" id="PTHR40942:SF4">
    <property type="entry name" value="CYTOCHROME C5"/>
    <property type="match status" value="1"/>
</dbReference>
<dbReference type="InterPro" id="IPR002323">
    <property type="entry name" value="Cyt_CIE"/>
</dbReference>
<evidence type="ECO:0000313" key="10">
    <source>
        <dbReference type="Proteomes" id="UP000193136"/>
    </source>
</evidence>
<dbReference type="Gene3D" id="1.10.760.10">
    <property type="entry name" value="Cytochrome c-like domain"/>
    <property type="match status" value="1"/>
</dbReference>
<evidence type="ECO:0000259" key="8">
    <source>
        <dbReference type="PROSITE" id="PS51007"/>
    </source>
</evidence>
<accession>A0A1X0Y2G4</accession>
<keyword evidence="5 6" id="KW-0408">Iron</keyword>
<keyword evidence="10" id="KW-1185">Reference proteome</keyword>
<keyword evidence="4" id="KW-0249">Electron transport</keyword>
<name>A0A1X0Y2G4_9BACT</name>
<dbReference type="EMBL" id="NAAD01000012">
    <property type="protein sequence ID" value="ORJ59326.1"/>
    <property type="molecule type" value="Genomic_DNA"/>
</dbReference>
<dbReference type="PANTHER" id="PTHR40942">
    <property type="match status" value="1"/>
</dbReference>
<feature type="domain" description="Cytochrome c" evidence="8">
    <location>
        <begin position="21"/>
        <end position="101"/>
    </location>
</feature>
<keyword evidence="7" id="KW-0732">Signal</keyword>
<dbReference type="Proteomes" id="UP000193136">
    <property type="component" value="Unassembled WGS sequence"/>
</dbReference>
<protein>
    <recommendedName>
        <fullName evidence="8">Cytochrome c domain-containing protein</fullName>
    </recommendedName>
</protein>
<dbReference type="GO" id="GO:0020037">
    <property type="term" value="F:heme binding"/>
    <property type="evidence" value="ECO:0007669"/>
    <property type="project" value="InterPro"/>
</dbReference>
<dbReference type="GO" id="GO:0009055">
    <property type="term" value="F:electron transfer activity"/>
    <property type="evidence" value="ECO:0007669"/>
    <property type="project" value="InterPro"/>
</dbReference>
<comment type="caution">
    <text evidence="9">The sequence shown here is derived from an EMBL/GenBank/DDBJ whole genome shotgun (WGS) entry which is preliminary data.</text>
</comment>
<dbReference type="InterPro" id="IPR036909">
    <property type="entry name" value="Cyt_c-like_dom_sf"/>
</dbReference>
<evidence type="ECO:0000256" key="2">
    <source>
        <dbReference type="ARBA" id="ARBA00022617"/>
    </source>
</evidence>
<dbReference type="AlphaFoldDB" id="A0A1X0Y2G4"/>
<evidence type="ECO:0000256" key="5">
    <source>
        <dbReference type="ARBA" id="ARBA00023004"/>
    </source>
</evidence>
<dbReference type="InterPro" id="IPR009056">
    <property type="entry name" value="Cyt_c-like_dom"/>
</dbReference>
<evidence type="ECO:0000256" key="1">
    <source>
        <dbReference type="ARBA" id="ARBA00022448"/>
    </source>
</evidence>
<dbReference type="PRINTS" id="PR00607">
    <property type="entry name" value="CYTCHROMECIE"/>
</dbReference>
<dbReference type="RefSeq" id="WP_085010756.1">
    <property type="nucleotide sequence ID" value="NZ_NAAD01000012.1"/>
</dbReference>
<keyword evidence="3 6" id="KW-0479">Metal-binding</keyword>
<keyword evidence="1" id="KW-0813">Transport</keyword>
<evidence type="ECO:0000256" key="3">
    <source>
        <dbReference type="ARBA" id="ARBA00022723"/>
    </source>
</evidence>
<evidence type="ECO:0000313" key="9">
    <source>
        <dbReference type="EMBL" id="ORJ59326.1"/>
    </source>
</evidence>
<dbReference type="SUPFAM" id="SSF46626">
    <property type="entry name" value="Cytochrome c"/>
    <property type="match status" value="1"/>
</dbReference>
<dbReference type="STRING" id="1969733.B5V00_10560"/>
<evidence type="ECO:0000256" key="6">
    <source>
        <dbReference type="PROSITE-ProRule" id="PRU00433"/>
    </source>
</evidence>
<sequence>MKKLILLLVAAMTLMLPVAGFAAPNGEAIYQKACSVCHNTGIAGAPQLGNKAAWKERNARGVDDLTGVAIKGKGAMPAKGGHSELSDAEVKAAVEYMMEKGK</sequence>
<proteinExistence type="predicted"/>
<feature type="signal peptide" evidence="7">
    <location>
        <begin position="1"/>
        <end position="22"/>
    </location>
</feature>
<gene>
    <name evidence="9" type="ORF">B5V00_10560</name>
</gene>